<dbReference type="InterPro" id="IPR050741">
    <property type="entry name" value="Acyl-CoA_dehydrogenase"/>
</dbReference>
<accession>A0AAE4X0T7</accession>
<dbReference type="SUPFAM" id="SSF56645">
    <property type="entry name" value="Acyl-CoA dehydrogenase NM domain-like"/>
    <property type="match status" value="1"/>
</dbReference>
<reference evidence="3" key="1">
    <citation type="submission" date="2020-11" db="EMBL/GenBank/DDBJ databases">
        <title>Agrobacterium vitis strain K377 genome.</title>
        <authorList>
            <person name="Xi H."/>
        </authorList>
    </citation>
    <scope>NUCLEOTIDE SEQUENCE</scope>
    <source>
        <strain evidence="3">K377</strain>
    </source>
</reference>
<dbReference type="AlphaFoldDB" id="A0AAE4X0T7"/>
<dbReference type="Gene3D" id="2.40.110.10">
    <property type="entry name" value="Butyryl-CoA Dehydrogenase, subunit A, domain 2"/>
    <property type="match status" value="1"/>
</dbReference>
<protein>
    <recommendedName>
        <fullName evidence="2">Acyl-CoA dehydrogenase C-terminal domain-containing protein</fullName>
    </recommendedName>
</protein>
<organism evidence="3 4">
    <name type="scientific">Agrobacterium vitis</name>
    <name type="common">Rhizobium vitis</name>
    <dbReference type="NCBI Taxonomy" id="373"/>
    <lineage>
        <taxon>Bacteria</taxon>
        <taxon>Pseudomonadati</taxon>
        <taxon>Pseudomonadota</taxon>
        <taxon>Alphaproteobacteria</taxon>
        <taxon>Hyphomicrobiales</taxon>
        <taxon>Rhizobiaceae</taxon>
        <taxon>Rhizobium/Agrobacterium group</taxon>
        <taxon>Agrobacterium</taxon>
    </lineage>
</organism>
<dbReference type="InterPro" id="IPR037069">
    <property type="entry name" value="AcylCoA_DH/ox_N_sf"/>
</dbReference>
<dbReference type="Gene3D" id="1.10.540.10">
    <property type="entry name" value="Acyl-CoA dehydrogenase/oxidase, N-terminal domain"/>
    <property type="match status" value="1"/>
</dbReference>
<dbReference type="GO" id="GO:0016712">
    <property type="term" value="F:oxidoreductase activity, acting on paired donors, with incorporation or reduction of molecular oxygen, reduced flavin or flavoprotein as one donor, and incorporation of one atom of oxygen"/>
    <property type="evidence" value="ECO:0007669"/>
    <property type="project" value="TreeGrafter"/>
</dbReference>
<sequence>MSITADWSIDWRLNESADFRQATDAILTKAWDLAPKLRERARETELLRRMPEQTMADAKDLWNMLVPKRWGGLGLGSRAICETARILAHGDASSAWALSFLIEHSHMACHLPWEAQEELFADRSFILASAPLSPGGNALKVDGGYQLSGTFRYASGIGNSDWTFATAFVDENGVDVPYTFLVPLNNASVTVNDDWHMSGMAATSSASVTVDHLFIPKQYAINTEIFDSADLHPGARHEEAFLRYPPLGSIRIMVAAVSLGSAEACIDLARERMAQSKMFNIRRLDLPLVRVRWATAFQKVRAARLIYRDLVERMIKQCEAVETWTEEFTGQAELDLVTIVQLSKEAVFMGTEGLGSSVFKLDDPVQRYRRDVDVMSSHLFQEYDFVAERASRVLLGLGYLPTDPYPTRPPKVSHHNELERFASIKKTRSSG</sequence>
<dbReference type="Proteomes" id="UP000655037">
    <property type="component" value="Unassembled WGS sequence"/>
</dbReference>
<dbReference type="EMBL" id="JACXXJ020000003">
    <property type="protein sequence ID" value="MBF2714134.1"/>
    <property type="molecule type" value="Genomic_DNA"/>
</dbReference>
<dbReference type="SUPFAM" id="SSF47203">
    <property type="entry name" value="Acyl-CoA dehydrogenase C-terminal domain-like"/>
    <property type="match status" value="1"/>
</dbReference>
<dbReference type="GO" id="GO:0033539">
    <property type="term" value="P:fatty acid beta-oxidation using acyl-CoA dehydrogenase"/>
    <property type="evidence" value="ECO:0007669"/>
    <property type="project" value="TreeGrafter"/>
</dbReference>
<evidence type="ECO:0000313" key="3">
    <source>
        <dbReference type="EMBL" id="MBF2714134.1"/>
    </source>
</evidence>
<dbReference type="RefSeq" id="WP_071205863.1">
    <property type="nucleotide sequence ID" value="NZ_CP118261.1"/>
</dbReference>
<evidence type="ECO:0000256" key="1">
    <source>
        <dbReference type="ARBA" id="ARBA00023002"/>
    </source>
</evidence>
<comment type="caution">
    <text evidence="3">The sequence shown here is derived from an EMBL/GenBank/DDBJ whole genome shotgun (WGS) entry which is preliminary data.</text>
</comment>
<dbReference type="PIRSF" id="PIRSF016578">
    <property type="entry name" value="HsaA"/>
    <property type="match status" value="1"/>
</dbReference>
<evidence type="ECO:0000313" key="4">
    <source>
        <dbReference type="Proteomes" id="UP000655037"/>
    </source>
</evidence>
<dbReference type="Pfam" id="PF08028">
    <property type="entry name" value="Acyl-CoA_dh_2"/>
    <property type="match status" value="1"/>
</dbReference>
<dbReference type="InterPro" id="IPR013107">
    <property type="entry name" value="Acyl-CoA_DH_C"/>
</dbReference>
<dbReference type="InterPro" id="IPR009100">
    <property type="entry name" value="AcylCoA_DH/oxidase_NM_dom_sf"/>
</dbReference>
<dbReference type="InterPro" id="IPR036250">
    <property type="entry name" value="AcylCo_DH-like_C"/>
</dbReference>
<name>A0AAE4X0T7_AGRVI</name>
<keyword evidence="1" id="KW-0560">Oxidoreductase</keyword>
<dbReference type="PANTHER" id="PTHR48083:SF19">
    <property type="entry name" value="FLAVIN-DEPENDENT MONOOXYGENASE, OXYGENASE SUBUNIT HSAA"/>
    <property type="match status" value="1"/>
</dbReference>
<feature type="domain" description="Acyl-CoA dehydrogenase C-terminal" evidence="2">
    <location>
        <begin position="252"/>
        <end position="380"/>
    </location>
</feature>
<dbReference type="PANTHER" id="PTHR48083">
    <property type="entry name" value="MEDIUM-CHAIN SPECIFIC ACYL-COA DEHYDROGENASE, MITOCHONDRIAL-RELATED"/>
    <property type="match status" value="1"/>
</dbReference>
<evidence type="ECO:0000259" key="2">
    <source>
        <dbReference type="Pfam" id="PF08028"/>
    </source>
</evidence>
<gene>
    <name evidence="3" type="ORF">IEI95_007660</name>
</gene>
<dbReference type="GO" id="GO:0005737">
    <property type="term" value="C:cytoplasm"/>
    <property type="evidence" value="ECO:0007669"/>
    <property type="project" value="TreeGrafter"/>
</dbReference>
<dbReference type="InterPro" id="IPR046373">
    <property type="entry name" value="Acyl-CoA_Oxase/DH_mid-dom_sf"/>
</dbReference>
<proteinExistence type="predicted"/>
<dbReference type="Gene3D" id="1.20.140.10">
    <property type="entry name" value="Butyryl-CoA Dehydrogenase, subunit A, domain 3"/>
    <property type="match status" value="1"/>
</dbReference>
<dbReference type="GO" id="GO:0050660">
    <property type="term" value="F:flavin adenine dinucleotide binding"/>
    <property type="evidence" value="ECO:0007669"/>
    <property type="project" value="InterPro"/>
</dbReference>
<dbReference type="GO" id="GO:0003995">
    <property type="term" value="F:acyl-CoA dehydrogenase activity"/>
    <property type="evidence" value="ECO:0007669"/>
    <property type="project" value="TreeGrafter"/>
</dbReference>